<keyword evidence="6" id="KW-1185">Reference proteome</keyword>
<feature type="region of interest" description="Disordered" evidence="3">
    <location>
        <begin position="1568"/>
        <end position="1634"/>
    </location>
</feature>
<dbReference type="OrthoDB" id="1893551at2759"/>
<evidence type="ECO:0000259" key="4">
    <source>
        <dbReference type="PROSITE" id="PS50097"/>
    </source>
</evidence>
<dbReference type="SMART" id="SM00225">
    <property type="entry name" value="BTB"/>
    <property type="match status" value="1"/>
</dbReference>
<dbReference type="Proteomes" id="UP000006753">
    <property type="component" value="Unassembled WGS sequence"/>
</dbReference>
<proteinExistence type="predicted"/>
<evidence type="ECO:0000313" key="6">
    <source>
        <dbReference type="Proteomes" id="UP000006753"/>
    </source>
</evidence>
<feature type="repeat" description="RCC1" evidence="2">
    <location>
        <begin position="386"/>
        <end position="446"/>
    </location>
</feature>
<dbReference type="Gene3D" id="2.130.10.30">
    <property type="entry name" value="Regulator of chromosome condensation 1/beta-lactamase-inhibitor protein II"/>
    <property type="match status" value="1"/>
</dbReference>
<dbReference type="Gene3D" id="3.30.710.10">
    <property type="entry name" value="Potassium Channel Kv1.1, Chain A"/>
    <property type="match status" value="1"/>
</dbReference>
<feature type="compositionally biased region" description="Low complexity" evidence="3">
    <location>
        <begin position="1295"/>
        <end position="1310"/>
    </location>
</feature>
<feature type="region of interest" description="Disordered" evidence="3">
    <location>
        <begin position="204"/>
        <end position="227"/>
    </location>
</feature>
<name>K1WS41_MARBU</name>
<organism evidence="5 6">
    <name type="scientific">Marssonina brunnea f. sp. multigermtubi (strain MB_m1)</name>
    <name type="common">Marssonina leaf spot fungus</name>
    <dbReference type="NCBI Taxonomy" id="1072389"/>
    <lineage>
        <taxon>Eukaryota</taxon>
        <taxon>Fungi</taxon>
        <taxon>Dikarya</taxon>
        <taxon>Ascomycota</taxon>
        <taxon>Pezizomycotina</taxon>
        <taxon>Leotiomycetes</taxon>
        <taxon>Helotiales</taxon>
        <taxon>Drepanopezizaceae</taxon>
        <taxon>Drepanopeziza</taxon>
    </lineage>
</organism>
<gene>
    <name evidence="5" type="ORF">MBM_06378</name>
</gene>
<dbReference type="InterPro" id="IPR000408">
    <property type="entry name" value="Reg_chr_condens"/>
</dbReference>
<protein>
    <submittedName>
        <fullName evidence="5">BTB/POZ domain-containing protein</fullName>
    </submittedName>
</protein>
<dbReference type="SUPFAM" id="SSF48403">
    <property type="entry name" value="Ankyrin repeat"/>
    <property type="match status" value="1"/>
</dbReference>
<feature type="compositionally biased region" description="Polar residues" evidence="3">
    <location>
        <begin position="1255"/>
        <end position="1282"/>
    </location>
</feature>
<feature type="region of interest" description="Disordered" evidence="3">
    <location>
        <begin position="1162"/>
        <end position="1199"/>
    </location>
</feature>
<feature type="compositionally biased region" description="Low complexity" evidence="3">
    <location>
        <begin position="1577"/>
        <end position="1586"/>
    </location>
</feature>
<dbReference type="InterPro" id="IPR011333">
    <property type="entry name" value="SKP1/BTB/POZ_sf"/>
</dbReference>
<dbReference type="STRING" id="1072389.K1WS41"/>
<dbReference type="Pfam" id="PF12796">
    <property type="entry name" value="Ank_2"/>
    <property type="match status" value="1"/>
</dbReference>
<feature type="domain" description="BTB" evidence="4">
    <location>
        <begin position="922"/>
        <end position="993"/>
    </location>
</feature>
<feature type="repeat" description="RCC1" evidence="2">
    <location>
        <begin position="332"/>
        <end position="385"/>
    </location>
</feature>
<dbReference type="SMART" id="SM00248">
    <property type="entry name" value="ANK"/>
    <property type="match status" value="2"/>
</dbReference>
<feature type="region of interest" description="Disordered" evidence="3">
    <location>
        <begin position="1211"/>
        <end position="1283"/>
    </location>
</feature>
<keyword evidence="1" id="KW-0677">Repeat</keyword>
<dbReference type="Gene3D" id="1.25.40.20">
    <property type="entry name" value="Ankyrin repeat-containing domain"/>
    <property type="match status" value="1"/>
</dbReference>
<feature type="compositionally biased region" description="Basic and acidic residues" evidence="3">
    <location>
        <begin position="1624"/>
        <end position="1634"/>
    </location>
</feature>
<dbReference type="InterPro" id="IPR000210">
    <property type="entry name" value="BTB/POZ_dom"/>
</dbReference>
<dbReference type="SUPFAM" id="SSF50985">
    <property type="entry name" value="RCC1/BLIP-II"/>
    <property type="match status" value="1"/>
</dbReference>
<dbReference type="OMA" id="FEFVLRY"/>
<feature type="compositionally biased region" description="Basic and acidic residues" evidence="3">
    <location>
        <begin position="1221"/>
        <end position="1248"/>
    </location>
</feature>
<dbReference type="PROSITE" id="PS50012">
    <property type="entry name" value="RCC1_3"/>
    <property type="match status" value="2"/>
</dbReference>
<evidence type="ECO:0000313" key="5">
    <source>
        <dbReference type="EMBL" id="EKD15162.1"/>
    </source>
</evidence>
<dbReference type="InterPro" id="IPR051625">
    <property type="entry name" value="Signaling_Regulatory_Domain"/>
</dbReference>
<accession>K1WS41</accession>
<feature type="compositionally biased region" description="Basic and acidic residues" evidence="3">
    <location>
        <begin position="1507"/>
        <end position="1518"/>
    </location>
</feature>
<dbReference type="Pfam" id="PF00651">
    <property type="entry name" value="BTB"/>
    <property type="match status" value="1"/>
</dbReference>
<dbReference type="EMBL" id="JH921442">
    <property type="protein sequence ID" value="EKD15162.1"/>
    <property type="molecule type" value="Genomic_DNA"/>
</dbReference>
<sequence>MSHLLWKHYHNEDVDKFRHLLTQGGQNTPFSSKSYGGLANTQSLGSLTGSPGGFATSPRTLTKNRKACGQHGNASSTKGVCGGLGKVEVNCRDHAGLTILHRAASSSSENARSFALALLEHPAIDLYAQDTENGWTALHRALYFGNITIARAIIEKDCQDLKSQVGNVIQRGASSVIKVKDYEGNSPFDVYNATIARRSLTYGNEHDLSDDDSDDAESTLAGSTMEVSPPTLDGDEVFAWGSSRNHGLGFKDQDDRQHPEKIILHRPDHLLFRFYREYVESCEFKQESLNKPSSLPKSVSDLPTLIVNRPIIIQDMALSKLHSAILTTDPESNLYICGFGPGGRLGTGDETTRFSYVPIEGGALAGKKVCKIALGQNHSLAVTSDGSLVGWGTNTHGQLGYTLSRPALKDEEPVWSSPRQIFGALKREAIVGIAASEKHSVAHTKTSLFTWGRNEGQLGLIHSDSRSLEVQPTPRKVAASLFQAAINMVSAINSATIVLLANHTVCVFTNYGYNIVKFPLHEGFTNYHLKTNAITTRYESGSNHISYVTAGGDTIGAVSSRGDLFTVTVRSIATNSATSTTNPTKIKDSLSQPERVWSLRKGHWDGIKSVGITENDSVIVCTQAGAVWRRIKRASIKDAFTGAAGKSHKKDYKFQRIPGLTNAVSVRSNMFGVYAVIRKDNDVTRTQVVVTEQSLWHDIAPMLSVRGLKASEVPQDEEDTETPRFWAPALPKDLFEPLKGAILTSPDLEADVARHLADHRLSDSYDIGIGTSSSDVRVPVHGFMMSRSPVFRRLMADFRRTGIASIPDVLTVQHSPHSTGSLSVGASNWKTEVLFQGLDFITLINLAVYLYTDSVVDVWHFTRHSPKMAFRYRQVRVELMKVAIQLQLTKLESAVRLMSEPDRRMDTDMRLALQDSGFFDDGDIIVELDGSERIVHSALMCRRCPFFEGLFNGRAGGQWLAGRRQNNSDLVRIDLKHVEAETFDVVLRYIYSDAGTEIFDDVVSDDIDEFSELVLDVLAVSDELMLDRLSQVCQQVLGRFVNARNVGILLNAIGPCAVTAFKDAALEYICLQLESMLENHLLNELDEDLLLDLNEVVRANQLNCLPFAKSGRAELLLHERHPSLAEDIREERQTRLKDMIFRMSHKDEDSRLSSSYRARLGSLDDFNSGSPSQDKQRRKSKTSRNAPFSPSIRPKDSTIDLMFDMDDDETLVIGSPSQKSTLERTPKDGIESTIRRISCDVVDHKSPTNDEPGPHTSSSSFVGSQTPENNSSGNKTWSSPALPSSRLDMREIMAQASSSRTSALSQSISAQKAQDDAIGKQTRARTSQKERKKQQQSMQQHMSQTQMPPDKGAGKPASPWQVAGLGQKTSLKDVLSESKPPSPAPATRSMASPDSEALSPRRTASPDTRFAGQSRSKSNSSVKRGESTAGSSSRPTSVSNPAKSTLVVPHSRSYMSPPGKAEPSLQLSLSDIIGQQRREQEVIKEAVAKRSLQEIQEEQAFQEWWDQESRRAQQEEAARAQNATARGGPDGGGGGAGWRAQGRVRPDGVQSILEWDGCLGGVEERAGAGANVRSTTSRVGSSAVESSRVESSRVESSRVESSRVEPSPVEPSPVQSSPVQTRPDQTRPDQGKQA</sequence>
<dbReference type="InterPro" id="IPR036770">
    <property type="entry name" value="Ankyrin_rpt-contain_sf"/>
</dbReference>
<feature type="region of interest" description="Disordered" evidence="3">
    <location>
        <begin position="1373"/>
        <end position="1464"/>
    </location>
</feature>
<dbReference type="PANTHER" id="PTHR22872">
    <property type="entry name" value="BTK-BINDING PROTEIN-RELATED"/>
    <property type="match status" value="1"/>
</dbReference>
<reference evidence="5 6" key="1">
    <citation type="journal article" date="2012" name="BMC Genomics">
        <title>Sequencing the genome of Marssonina brunnea reveals fungus-poplar co-evolution.</title>
        <authorList>
            <person name="Zhu S."/>
            <person name="Cao Y.-Z."/>
            <person name="Jiang C."/>
            <person name="Tan B.-Y."/>
            <person name="Wang Z."/>
            <person name="Feng S."/>
            <person name="Zhang L."/>
            <person name="Su X.-H."/>
            <person name="Brejova B."/>
            <person name="Vinar T."/>
            <person name="Xu M."/>
            <person name="Wang M.-X."/>
            <person name="Zhang S.-G."/>
            <person name="Huang M.-R."/>
            <person name="Wu R."/>
            <person name="Zhou Y."/>
        </authorList>
    </citation>
    <scope>NUCLEOTIDE SEQUENCE [LARGE SCALE GENOMIC DNA]</scope>
    <source>
        <strain evidence="5 6">MB_m1</strain>
    </source>
</reference>
<feature type="compositionally biased region" description="Basic and acidic residues" evidence="3">
    <location>
        <begin position="1587"/>
        <end position="1603"/>
    </location>
</feature>
<dbReference type="InterPro" id="IPR002110">
    <property type="entry name" value="Ankyrin_rpt"/>
</dbReference>
<feature type="region of interest" description="Disordered" evidence="3">
    <location>
        <begin position="1507"/>
        <end position="1543"/>
    </location>
</feature>
<dbReference type="KEGG" id="mbe:MBM_06378"/>
<dbReference type="HOGENOM" id="CLU_002285_0_0_1"/>
<feature type="compositionally biased region" description="Polar residues" evidence="3">
    <location>
        <begin position="1411"/>
        <end position="1443"/>
    </location>
</feature>
<evidence type="ECO:0000256" key="3">
    <source>
        <dbReference type="SAM" id="MobiDB-lite"/>
    </source>
</evidence>
<feature type="compositionally biased region" description="Gly residues" evidence="3">
    <location>
        <begin position="1528"/>
        <end position="1537"/>
    </location>
</feature>
<feature type="compositionally biased region" description="Low complexity" evidence="3">
    <location>
        <begin position="1604"/>
        <end position="1619"/>
    </location>
</feature>
<dbReference type="Pfam" id="PF13540">
    <property type="entry name" value="RCC1_2"/>
    <property type="match status" value="1"/>
</dbReference>
<dbReference type="InterPro" id="IPR009091">
    <property type="entry name" value="RCC1/BLIP-II"/>
</dbReference>
<dbReference type="PROSITE" id="PS50097">
    <property type="entry name" value="BTB"/>
    <property type="match status" value="1"/>
</dbReference>
<feature type="compositionally biased region" description="Low complexity" evidence="3">
    <location>
        <begin position="1335"/>
        <end position="1347"/>
    </location>
</feature>
<evidence type="ECO:0000256" key="2">
    <source>
        <dbReference type="PROSITE-ProRule" id="PRU00235"/>
    </source>
</evidence>
<feature type="region of interest" description="Disordered" evidence="3">
    <location>
        <begin position="1295"/>
        <end position="1361"/>
    </location>
</feature>
<dbReference type="PANTHER" id="PTHR22872:SF2">
    <property type="entry name" value="INHIBITOR OF BRUTON TYROSINE KINASE"/>
    <property type="match status" value="1"/>
</dbReference>
<dbReference type="eggNOG" id="KOG0783">
    <property type="taxonomic scope" value="Eukaryota"/>
</dbReference>
<feature type="compositionally biased region" description="Acidic residues" evidence="3">
    <location>
        <begin position="208"/>
        <end position="217"/>
    </location>
</feature>
<dbReference type="InParanoid" id="K1WS41"/>
<evidence type="ECO:0000256" key="1">
    <source>
        <dbReference type="ARBA" id="ARBA00022737"/>
    </source>
</evidence>
<dbReference type="SUPFAM" id="SSF54695">
    <property type="entry name" value="POZ domain"/>
    <property type="match status" value="1"/>
</dbReference>